<organism evidence="1 2">
    <name type="scientific">Algimonas ampicilliniresistens</name>
    <dbReference type="NCBI Taxonomy" id="1298735"/>
    <lineage>
        <taxon>Bacteria</taxon>
        <taxon>Pseudomonadati</taxon>
        <taxon>Pseudomonadota</taxon>
        <taxon>Alphaproteobacteria</taxon>
        <taxon>Maricaulales</taxon>
        <taxon>Robiginitomaculaceae</taxon>
        <taxon>Algimonas</taxon>
    </lineage>
</organism>
<reference evidence="1" key="2">
    <citation type="submission" date="2023-01" db="EMBL/GenBank/DDBJ databases">
        <title>Draft genome sequence of Algimonas ampicilliniresistens strain NBRC 108219.</title>
        <authorList>
            <person name="Sun Q."/>
            <person name="Mori K."/>
        </authorList>
    </citation>
    <scope>NUCLEOTIDE SEQUENCE</scope>
    <source>
        <strain evidence="1">NBRC 108219</strain>
    </source>
</reference>
<dbReference type="Proteomes" id="UP001161391">
    <property type="component" value="Unassembled WGS sequence"/>
</dbReference>
<gene>
    <name evidence="1" type="ORF">GCM10007853_17320</name>
</gene>
<reference evidence="1" key="1">
    <citation type="journal article" date="2014" name="Int. J. Syst. Evol. Microbiol.">
        <title>Complete genome of a new Firmicutes species belonging to the dominant human colonic microbiota ('Ruminococcus bicirculans') reveals two chromosomes and a selective capacity to utilize plant glucans.</title>
        <authorList>
            <consortium name="NISC Comparative Sequencing Program"/>
            <person name="Wegmann U."/>
            <person name="Louis P."/>
            <person name="Goesmann A."/>
            <person name="Henrissat B."/>
            <person name="Duncan S.H."/>
            <person name="Flint H.J."/>
        </authorList>
    </citation>
    <scope>NUCLEOTIDE SEQUENCE</scope>
    <source>
        <strain evidence="1">NBRC 108219</strain>
    </source>
</reference>
<accession>A0ABQ5VAM2</accession>
<dbReference type="RefSeq" id="WP_284392512.1">
    <property type="nucleotide sequence ID" value="NZ_BSNK01000002.1"/>
</dbReference>
<keyword evidence="2" id="KW-1185">Reference proteome</keyword>
<dbReference type="EMBL" id="BSNK01000002">
    <property type="protein sequence ID" value="GLQ23858.1"/>
    <property type="molecule type" value="Genomic_DNA"/>
</dbReference>
<sequence>MALAVLAGVYVLIASKGGRGPKGLTLLPRLLGHEANRDQAMMPLGRLVEVNYTEPTIEQRRVPILPHQVAR</sequence>
<comment type="caution">
    <text evidence="1">The sequence shown here is derived from an EMBL/GenBank/DDBJ whole genome shotgun (WGS) entry which is preliminary data.</text>
</comment>
<proteinExistence type="predicted"/>
<protein>
    <submittedName>
        <fullName evidence="1">Uncharacterized protein</fullName>
    </submittedName>
</protein>
<evidence type="ECO:0000313" key="2">
    <source>
        <dbReference type="Proteomes" id="UP001161391"/>
    </source>
</evidence>
<name>A0ABQ5VAM2_9PROT</name>
<evidence type="ECO:0000313" key="1">
    <source>
        <dbReference type="EMBL" id="GLQ23858.1"/>
    </source>
</evidence>